<keyword evidence="2" id="KW-0812">Transmembrane</keyword>
<dbReference type="InterPro" id="IPR001387">
    <property type="entry name" value="Cro/C1-type_HTH"/>
</dbReference>
<proteinExistence type="predicted"/>
<keyword evidence="2" id="KW-0472">Membrane</keyword>
<name>A0A2X1XVN9_9FIRM</name>
<feature type="transmembrane region" description="Helical" evidence="2">
    <location>
        <begin position="274"/>
        <end position="292"/>
    </location>
</feature>
<dbReference type="Gene3D" id="1.10.260.40">
    <property type="entry name" value="lambda repressor-like DNA-binding domains"/>
    <property type="match status" value="1"/>
</dbReference>
<sequence length="330" mass="37594">MILGDKIMNLRKKNAWSQEELAEKLGVSRQSISKYESAQAVPDMEKVLKLSRIFGVTTDYLLKDEIEELEFLDEDFEEDKKLIKVSMEEANEYLDLKEISGKNIALGVSLCIISPIFLLLSSQAYESKLILAPENVVDGISLTVLILFIIAAVGIFIRESMKLKKYEFIENEDIDTAYGVDGMARERGESFHDYYVRSNTLGVLLLVASVIPIFVGMIVSVEDMTMIISVVIMLLLIAIGVNLLVKTNLYMNSINAILEEGDFRRKNKKLKRRIDPYCGIYWIAVTAIYVAYSFLTNNWDRSWIIWPVAGVSFPIYYLILKSIFESKTKD</sequence>
<dbReference type="Proteomes" id="UP000250070">
    <property type="component" value="Unassembled WGS sequence"/>
</dbReference>
<evidence type="ECO:0000313" key="4">
    <source>
        <dbReference type="EMBL" id="SPY46827.1"/>
    </source>
</evidence>
<feature type="transmembrane region" description="Helical" evidence="2">
    <location>
        <begin position="136"/>
        <end position="157"/>
    </location>
</feature>
<dbReference type="SMART" id="SM00530">
    <property type="entry name" value="HTH_XRE"/>
    <property type="match status" value="1"/>
</dbReference>
<dbReference type="PANTHER" id="PTHR46558">
    <property type="entry name" value="TRACRIPTIONAL REGULATORY PROTEIN-RELATED-RELATED"/>
    <property type="match status" value="1"/>
</dbReference>
<dbReference type="GeneID" id="83862226"/>
<accession>A0A2X1XVN9</accession>
<dbReference type="RefSeq" id="WP_112889543.1">
    <property type="nucleotide sequence ID" value="NZ_CP068103.1"/>
</dbReference>
<evidence type="ECO:0000313" key="5">
    <source>
        <dbReference type="Proteomes" id="UP000250070"/>
    </source>
</evidence>
<evidence type="ECO:0000256" key="2">
    <source>
        <dbReference type="SAM" id="Phobius"/>
    </source>
</evidence>
<feature type="transmembrane region" description="Helical" evidence="2">
    <location>
        <begin position="104"/>
        <end position="124"/>
    </location>
</feature>
<feature type="transmembrane region" description="Helical" evidence="2">
    <location>
        <begin position="226"/>
        <end position="245"/>
    </location>
</feature>
<evidence type="ECO:0000259" key="3">
    <source>
        <dbReference type="PROSITE" id="PS50943"/>
    </source>
</evidence>
<dbReference type="AlphaFoldDB" id="A0A2X1XVN9"/>
<feature type="transmembrane region" description="Helical" evidence="2">
    <location>
        <begin position="304"/>
        <end position="324"/>
    </location>
</feature>
<dbReference type="PROSITE" id="PS50943">
    <property type="entry name" value="HTH_CROC1"/>
    <property type="match status" value="1"/>
</dbReference>
<feature type="domain" description="HTH cro/C1-type" evidence="3">
    <location>
        <begin position="7"/>
        <end position="61"/>
    </location>
</feature>
<gene>
    <name evidence="4" type="primary">immR</name>
    <name evidence="4" type="ORF">NCTC13076_00718</name>
</gene>
<dbReference type="InterPro" id="IPR010982">
    <property type="entry name" value="Lambda_DNA-bd_dom_sf"/>
</dbReference>
<dbReference type="EMBL" id="UATM01000032">
    <property type="protein sequence ID" value="SPY46827.1"/>
    <property type="molecule type" value="Genomic_DNA"/>
</dbReference>
<dbReference type="PANTHER" id="PTHR46558:SF4">
    <property type="entry name" value="DNA-BIDING PHAGE PROTEIN"/>
    <property type="match status" value="1"/>
</dbReference>
<keyword evidence="1" id="KW-0238">DNA-binding</keyword>
<protein>
    <submittedName>
        <fullName evidence="4">HTH-type transcriptional regulator immR</fullName>
    </submittedName>
</protein>
<dbReference type="SUPFAM" id="SSF47413">
    <property type="entry name" value="lambda repressor-like DNA-binding domains"/>
    <property type="match status" value="1"/>
</dbReference>
<evidence type="ECO:0000256" key="1">
    <source>
        <dbReference type="ARBA" id="ARBA00023125"/>
    </source>
</evidence>
<dbReference type="STRING" id="54005.HMPREF3229_00594"/>
<feature type="transmembrane region" description="Helical" evidence="2">
    <location>
        <begin position="201"/>
        <end position="220"/>
    </location>
</feature>
<keyword evidence="2" id="KW-1133">Transmembrane helix</keyword>
<dbReference type="CDD" id="cd00093">
    <property type="entry name" value="HTH_XRE"/>
    <property type="match status" value="1"/>
</dbReference>
<dbReference type="OrthoDB" id="9815852at2"/>
<dbReference type="Pfam" id="PF01381">
    <property type="entry name" value="HTH_3"/>
    <property type="match status" value="1"/>
</dbReference>
<organism evidence="4 5">
    <name type="scientific">Peptoniphilus harei</name>
    <dbReference type="NCBI Taxonomy" id="54005"/>
    <lineage>
        <taxon>Bacteria</taxon>
        <taxon>Bacillati</taxon>
        <taxon>Bacillota</taxon>
        <taxon>Tissierellia</taxon>
        <taxon>Tissierellales</taxon>
        <taxon>Peptoniphilaceae</taxon>
        <taxon>Peptoniphilus</taxon>
    </lineage>
</organism>
<dbReference type="GO" id="GO:0003677">
    <property type="term" value="F:DNA binding"/>
    <property type="evidence" value="ECO:0007669"/>
    <property type="project" value="UniProtKB-KW"/>
</dbReference>
<reference evidence="4 5" key="1">
    <citation type="submission" date="2018-06" db="EMBL/GenBank/DDBJ databases">
        <authorList>
            <consortium name="Pathogen Informatics"/>
            <person name="Doyle S."/>
        </authorList>
    </citation>
    <scope>NUCLEOTIDE SEQUENCE [LARGE SCALE GENOMIC DNA]</scope>
    <source>
        <strain evidence="4 5">NCTC13076</strain>
    </source>
</reference>